<gene>
    <name evidence="2" type="ORF">FHX44_116412</name>
</gene>
<name>A0A561T028_9PSEU</name>
<proteinExistence type="predicted"/>
<dbReference type="EMBL" id="VIWU01000001">
    <property type="protein sequence ID" value="TWF80469.1"/>
    <property type="molecule type" value="Genomic_DNA"/>
</dbReference>
<dbReference type="Pfam" id="PF11239">
    <property type="entry name" value="DUF3040"/>
    <property type="match status" value="1"/>
</dbReference>
<protein>
    <submittedName>
        <fullName evidence="2">DUF3040 family protein</fullName>
    </submittedName>
</protein>
<evidence type="ECO:0000313" key="3">
    <source>
        <dbReference type="Proteomes" id="UP000321261"/>
    </source>
</evidence>
<dbReference type="Proteomes" id="UP000321261">
    <property type="component" value="Unassembled WGS sequence"/>
</dbReference>
<keyword evidence="3" id="KW-1185">Reference proteome</keyword>
<sequence length="92" mass="10197">MLSDRERETLREVERRLLIEDPEFARYFKARAQRLPHPADGLGIKIFLIAGLLISALVLVAGSLGGAAAFAAATGLIWLTWRWAGRMDQPPP</sequence>
<organism evidence="2 3">
    <name type="scientific">Pseudonocardia hierapolitana</name>
    <dbReference type="NCBI Taxonomy" id="1128676"/>
    <lineage>
        <taxon>Bacteria</taxon>
        <taxon>Bacillati</taxon>
        <taxon>Actinomycetota</taxon>
        <taxon>Actinomycetes</taxon>
        <taxon>Pseudonocardiales</taxon>
        <taxon>Pseudonocardiaceae</taxon>
        <taxon>Pseudonocardia</taxon>
    </lineage>
</organism>
<evidence type="ECO:0000313" key="2">
    <source>
        <dbReference type="EMBL" id="TWF80469.1"/>
    </source>
</evidence>
<evidence type="ECO:0000256" key="1">
    <source>
        <dbReference type="SAM" id="Phobius"/>
    </source>
</evidence>
<dbReference type="AlphaFoldDB" id="A0A561T028"/>
<reference evidence="2 3" key="1">
    <citation type="submission" date="2019-06" db="EMBL/GenBank/DDBJ databases">
        <title>Sequencing the genomes of 1000 actinobacteria strains.</title>
        <authorList>
            <person name="Klenk H.-P."/>
        </authorList>
    </citation>
    <scope>NUCLEOTIDE SEQUENCE [LARGE SCALE GENOMIC DNA]</scope>
    <source>
        <strain evidence="2 3">DSM 45671</strain>
    </source>
</reference>
<accession>A0A561T028</accession>
<comment type="caution">
    <text evidence="2">The sequence shown here is derived from an EMBL/GenBank/DDBJ whole genome shotgun (WGS) entry which is preliminary data.</text>
</comment>
<keyword evidence="1" id="KW-0812">Transmembrane</keyword>
<keyword evidence="1" id="KW-1133">Transmembrane helix</keyword>
<keyword evidence="1" id="KW-0472">Membrane</keyword>
<dbReference type="RefSeq" id="WP_170309114.1">
    <property type="nucleotide sequence ID" value="NZ_VIWU01000001.1"/>
</dbReference>
<dbReference type="InterPro" id="IPR021401">
    <property type="entry name" value="DUF3040"/>
</dbReference>
<feature type="transmembrane region" description="Helical" evidence="1">
    <location>
        <begin position="46"/>
        <end position="79"/>
    </location>
</feature>